<proteinExistence type="predicted"/>
<dbReference type="RefSeq" id="WP_038264708.1">
    <property type="nucleotide sequence ID" value="NZ_QTUB01000001.1"/>
</dbReference>
<evidence type="ECO:0000313" key="2">
    <source>
        <dbReference type="Proteomes" id="UP000256294"/>
    </source>
</evidence>
<organism evidence="1 2">
    <name type="scientific">Xenorhabdus cabanillasii</name>
    <dbReference type="NCBI Taxonomy" id="351673"/>
    <lineage>
        <taxon>Bacteria</taxon>
        <taxon>Pseudomonadati</taxon>
        <taxon>Pseudomonadota</taxon>
        <taxon>Gammaproteobacteria</taxon>
        <taxon>Enterobacterales</taxon>
        <taxon>Morganellaceae</taxon>
        <taxon>Xenorhabdus</taxon>
    </lineage>
</organism>
<dbReference type="EMBL" id="QTUB01000001">
    <property type="protein sequence ID" value="REF26656.1"/>
    <property type="molecule type" value="Genomic_DNA"/>
</dbReference>
<accession>A0A3D9UBL4</accession>
<keyword evidence="2" id="KW-1185">Reference proteome</keyword>
<dbReference type="AlphaFoldDB" id="A0A3D9UBL4"/>
<sequence>MPKNIIFLYGMCNEIRKYINESVTPGRENINNENIYVSINSLTTTLGLERERGIKQFFENTLKVKKHMSSTHKLLVNDNIKKSLQNPHKNILIEKGISKILLENWLQFLYQNKNRLSISQSLSRKQAKSSIKGDYRARFLNKNITNSHPDLIVPHYTDLDESYDTDEEQLFTHNHFPAINAAFNTFITQGDDAGFNFLINLEAGMTIYPDLQENVYIVQSFVTAFLRKASKLALEWLDTEINRSTSPISGLRFITDYVAESVHDYHPATLHNIHAYHHPSGSTYLNAGNNYYPITFSENRAFENQNFMEKNLQMTQVTININEVVKAQRDKAIKNKKTQVLRTRILNRRGRFT</sequence>
<evidence type="ECO:0000313" key="1">
    <source>
        <dbReference type="EMBL" id="REF26656.1"/>
    </source>
</evidence>
<reference evidence="1 2" key="1">
    <citation type="submission" date="2018-08" db="EMBL/GenBank/DDBJ databases">
        <title>Genomic Encyclopedia of Archaeal and Bacterial Type Strains, Phase II (KMG-II): from individual species to whole genera.</title>
        <authorList>
            <person name="Goeker M."/>
        </authorList>
    </citation>
    <scope>NUCLEOTIDE SEQUENCE [LARGE SCALE GENOMIC DNA]</scope>
    <source>
        <strain evidence="1 2">DSM 17905</strain>
    </source>
</reference>
<protein>
    <submittedName>
        <fullName evidence="1">Uncharacterized protein</fullName>
    </submittedName>
</protein>
<name>A0A3D9UBL4_9GAMM</name>
<comment type="caution">
    <text evidence="1">The sequence shown here is derived from an EMBL/GenBank/DDBJ whole genome shotgun (WGS) entry which is preliminary data.</text>
</comment>
<dbReference type="Proteomes" id="UP000256294">
    <property type="component" value="Unassembled WGS sequence"/>
</dbReference>
<gene>
    <name evidence="1" type="ORF">BDD26_1328</name>
</gene>